<dbReference type="CDD" id="cd00200">
    <property type="entry name" value="WD40"/>
    <property type="match status" value="1"/>
</dbReference>
<keyword evidence="5" id="KW-1185">Reference proteome</keyword>
<feature type="repeat" description="WD" evidence="3">
    <location>
        <begin position="560"/>
        <end position="601"/>
    </location>
</feature>
<organism evidence="4 5">
    <name type="scientific">Meganyctiphanes norvegica</name>
    <name type="common">Northern krill</name>
    <name type="synonym">Thysanopoda norvegica</name>
    <dbReference type="NCBI Taxonomy" id="48144"/>
    <lineage>
        <taxon>Eukaryota</taxon>
        <taxon>Metazoa</taxon>
        <taxon>Ecdysozoa</taxon>
        <taxon>Arthropoda</taxon>
        <taxon>Crustacea</taxon>
        <taxon>Multicrustacea</taxon>
        <taxon>Malacostraca</taxon>
        <taxon>Eumalacostraca</taxon>
        <taxon>Eucarida</taxon>
        <taxon>Euphausiacea</taxon>
        <taxon>Euphausiidae</taxon>
        <taxon>Meganyctiphanes</taxon>
    </lineage>
</organism>
<dbReference type="GO" id="GO:0030686">
    <property type="term" value="C:90S preribosome"/>
    <property type="evidence" value="ECO:0007669"/>
    <property type="project" value="TreeGrafter"/>
</dbReference>
<reference evidence="4 5" key="1">
    <citation type="submission" date="2024-05" db="EMBL/GenBank/DDBJ databases">
        <authorList>
            <person name="Wallberg A."/>
        </authorList>
    </citation>
    <scope>NUCLEOTIDE SEQUENCE [LARGE SCALE GENOMIC DNA]</scope>
</reference>
<feature type="repeat" description="WD" evidence="3">
    <location>
        <begin position="188"/>
        <end position="229"/>
    </location>
</feature>
<dbReference type="PROSITE" id="PS50294">
    <property type="entry name" value="WD_REPEATS_REGION"/>
    <property type="match status" value="7"/>
</dbReference>
<feature type="repeat" description="WD" evidence="3">
    <location>
        <begin position="100"/>
        <end position="141"/>
    </location>
</feature>
<keyword evidence="2" id="KW-0677">Repeat</keyword>
<feature type="repeat" description="WD" evidence="3">
    <location>
        <begin position="518"/>
        <end position="559"/>
    </location>
</feature>
<dbReference type="Pfam" id="PF00400">
    <property type="entry name" value="WD40"/>
    <property type="match status" value="8"/>
</dbReference>
<dbReference type="Proteomes" id="UP001497623">
    <property type="component" value="Unassembled WGS sequence"/>
</dbReference>
<dbReference type="PANTHER" id="PTHR19854">
    <property type="entry name" value="TRANSDUCIN BETA-LIKE 3"/>
    <property type="match status" value="1"/>
</dbReference>
<feature type="repeat" description="WD" evidence="3">
    <location>
        <begin position="376"/>
        <end position="408"/>
    </location>
</feature>
<dbReference type="PRINTS" id="PR00320">
    <property type="entry name" value="GPROTEINBRPT"/>
</dbReference>
<dbReference type="InterPro" id="IPR020472">
    <property type="entry name" value="WD40_PAC1"/>
</dbReference>
<keyword evidence="1 3" id="KW-0853">WD repeat</keyword>
<evidence type="ECO:0000313" key="5">
    <source>
        <dbReference type="Proteomes" id="UP001497623"/>
    </source>
</evidence>
<dbReference type="InterPro" id="IPR001680">
    <property type="entry name" value="WD40_rpt"/>
</dbReference>
<dbReference type="InterPro" id="IPR015943">
    <property type="entry name" value="WD40/YVTN_repeat-like_dom_sf"/>
</dbReference>
<gene>
    <name evidence="4" type="ORF">MNOR_LOCUS10901</name>
</gene>
<dbReference type="PROSITE" id="PS50082">
    <property type="entry name" value="WD_REPEATS_2"/>
    <property type="match status" value="8"/>
</dbReference>
<dbReference type="InterPro" id="IPR011047">
    <property type="entry name" value="Quinoprotein_ADH-like_sf"/>
</dbReference>
<feature type="non-terminal residue" evidence="4">
    <location>
        <position position="649"/>
    </location>
</feature>
<dbReference type="InterPro" id="IPR019775">
    <property type="entry name" value="WD40_repeat_CS"/>
</dbReference>
<dbReference type="SUPFAM" id="SSF50998">
    <property type="entry name" value="Quinoprotein alcohol dehydrogenase-like"/>
    <property type="match status" value="1"/>
</dbReference>
<feature type="repeat" description="WD" evidence="3">
    <location>
        <begin position="422"/>
        <end position="461"/>
    </location>
</feature>
<dbReference type="SMART" id="SM00320">
    <property type="entry name" value="WD40"/>
    <property type="match status" value="11"/>
</dbReference>
<evidence type="ECO:0000256" key="1">
    <source>
        <dbReference type="ARBA" id="ARBA00022574"/>
    </source>
</evidence>
<sequence length="649" mass="70773">MAGKHLLKANYAVEAKFDAYFTGQRIQVTKDGDTLLCECGDSIGIVSVTSGQVTGKITCEEDQITAIALAPNNESLVVALKSTSIQQFQWPSKELQRSFKSYHKGPVMVMAWDKTSTLLATGGADSSARVWDLKQKYCTHSLKGASGVFGAILFDRELVKRPFVYGGVSDKVHIWRLEAGSSEIVASMEGHHAAITALEITHDNQKLVSCGLDRVIIVWDLKSYQSIKILPIYESLSDIILQPPGVTFPGAQDDPQHIYALVVGDKGIPSVWQVESGKEVWKASSPLITPSDQEGVTLVNQMVYCPALDSVIVTSYDHSILFAKTTTMAIWKQLAGYNDQILDAIFVGSNDSHLVVATNSLQLRIYARETFSCQLLTGHTALVLALAKHPTQTNIFASSSNDNSILLWCLKEDGLAVPVARAEGHTQSIGCISLAQGFLVSGSRDMCLKRWSIDSEIEKSSANIETMQSLSSTHTEKAHDKDINSVCVSINNKLIATGSQDKTAKIWDADSLTLLGTLNGHKRGVWCVQFSPIDEVLATASADATIKLWAVSDLSLAATFEGHDVSVLRVSWLSHGLQLLSTGSDGLLKLWTVKTRQCVNTFDQHDDRTWALAVTQDEKVVVTGGEDATLVMWKDVTQEEKEKALEEAS</sequence>
<dbReference type="GO" id="GO:0000472">
    <property type="term" value="P:endonucleolytic cleavage to generate mature 5'-end of SSU-rRNA from (SSU-rRNA, 5.8S rRNA, LSU-rRNA)"/>
    <property type="evidence" value="ECO:0007669"/>
    <property type="project" value="TreeGrafter"/>
</dbReference>
<dbReference type="EMBL" id="CAXKWB010005616">
    <property type="protein sequence ID" value="CAL4079281.1"/>
    <property type="molecule type" value="Genomic_DNA"/>
</dbReference>
<dbReference type="GO" id="GO:0005730">
    <property type="term" value="C:nucleolus"/>
    <property type="evidence" value="ECO:0007669"/>
    <property type="project" value="TreeGrafter"/>
</dbReference>
<protein>
    <submittedName>
        <fullName evidence="4">Uncharacterized protein</fullName>
    </submittedName>
</protein>
<dbReference type="GO" id="GO:0000480">
    <property type="term" value="P:endonucleolytic cleavage in 5'-ETS of tricistronic rRNA transcript (SSU-rRNA, 5.8S rRNA, LSU-rRNA)"/>
    <property type="evidence" value="ECO:0007669"/>
    <property type="project" value="TreeGrafter"/>
</dbReference>
<evidence type="ECO:0000313" key="4">
    <source>
        <dbReference type="EMBL" id="CAL4079281.1"/>
    </source>
</evidence>
<dbReference type="SUPFAM" id="SSF50978">
    <property type="entry name" value="WD40 repeat-like"/>
    <property type="match status" value="1"/>
</dbReference>
<feature type="repeat" description="WD" evidence="3">
    <location>
        <begin position="476"/>
        <end position="517"/>
    </location>
</feature>
<proteinExistence type="predicted"/>
<evidence type="ECO:0000256" key="2">
    <source>
        <dbReference type="ARBA" id="ARBA00022737"/>
    </source>
</evidence>
<dbReference type="Gene3D" id="2.130.10.10">
    <property type="entry name" value="YVTN repeat-like/Quinoprotein amine dehydrogenase"/>
    <property type="match status" value="5"/>
</dbReference>
<dbReference type="PROSITE" id="PS00678">
    <property type="entry name" value="WD_REPEATS_1"/>
    <property type="match status" value="3"/>
</dbReference>
<dbReference type="GO" id="GO:0034511">
    <property type="term" value="F:U3 snoRNA binding"/>
    <property type="evidence" value="ECO:0007669"/>
    <property type="project" value="TreeGrafter"/>
</dbReference>
<feature type="repeat" description="WD" evidence="3">
    <location>
        <begin position="602"/>
        <end position="634"/>
    </location>
</feature>
<dbReference type="PANTHER" id="PTHR19854:SF15">
    <property type="entry name" value="TRANSDUCIN BETA-LIKE PROTEIN 3"/>
    <property type="match status" value="1"/>
</dbReference>
<dbReference type="InterPro" id="IPR036322">
    <property type="entry name" value="WD40_repeat_dom_sf"/>
</dbReference>
<name>A0AAV2QEZ9_MEGNR</name>
<evidence type="ECO:0000256" key="3">
    <source>
        <dbReference type="PROSITE-ProRule" id="PRU00221"/>
    </source>
</evidence>
<dbReference type="AlphaFoldDB" id="A0AAV2QEZ9"/>
<accession>A0AAV2QEZ9</accession>
<comment type="caution">
    <text evidence="4">The sequence shown here is derived from an EMBL/GenBank/DDBJ whole genome shotgun (WGS) entry which is preliminary data.</text>
</comment>